<dbReference type="SUPFAM" id="SSF50685">
    <property type="entry name" value="Barwin-like endoglucanases"/>
    <property type="match status" value="1"/>
</dbReference>
<keyword evidence="4 9" id="KW-0449">Lipoprotein</keyword>
<evidence type="ECO:0000259" key="8">
    <source>
        <dbReference type="PROSITE" id="PS51724"/>
    </source>
</evidence>
<dbReference type="HOGENOM" id="CLU_042923_3_1_5"/>
<dbReference type="AlphaFoldDB" id="B6IMK1"/>
<proteinExistence type="inferred from homology"/>
<dbReference type="eggNOG" id="COG0797">
    <property type="taxonomic scope" value="Bacteria"/>
</dbReference>
<keyword evidence="2 4" id="KW-0456">Lyase</keyword>
<evidence type="ECO:0000256" key="1">
    <source>
        <dbReference type="ARBA" id="ARBA00022729"/>
    </source>
</evidence>
<dbReference type="EMBL" id="CP000613">
    <property type="protein sequence ID" value="ACI98580.1"/>
    <property type="molecule type" value="Genomic_DNA"/>
</dbReference>
<dbReference type="Gene3D" id="3.30.70.1070">
    <property type="entry name" value="Sporulation related repeat"/>
    <property type="match status" value="1"/>
</dbReference>
<dbReference type="GO" id="GO:0071555">
    <property type="term" value="P:cell wall organization"/>
    <property type="evidence" value="ECO:0007669"/>
    <property type="project" value="UniProtKB-KW"/>
</dbReference>
<keyword evidence="4" id="KW-0472">Membrane</keyword>
<dbReference type="GO" id="GO:0008932">
    <property type="term" value="F:lytic endotransglycosylase activity"/>
    <property type="evidence" value="ECO:0007669"/>
    <property type="project" value="UniProtKB-UniRule"/>
</dbReference>
<sequence length="328" mass="34899">MLRTDVVRSTLVGMRLPARSMMALAGILLLSACATRAPAPPPAQSGPAAVPGGTYKVGDPYQINGVWYYPAVDYTYNQTGVASWYGPGFHTRATANGENYNENELTAAHQTLPMPSLVRVTNLENGRSIVVRINDRGPFVPGRIIDMSRRGAQLLGFEQQGTAKVRVQILADESRAIAAAAQSGRVQVASDGGPVPKASPRPSVQVEGEALPPQQERPAGRPAPVPTGVPGRTAEDGRFLPAPVVEQRPVSGPQRLWVQAGAFTIYDNANRLRAKLSRIGPTLISTAMVGNTEFFRVRVGPLPTVERADAVLAQVIADGSNAARVIVE</sequence>
<evidence type="ECO:0000313" key="10">
    <source>
        <dbReference type="Proteomes" id="UP000001591"/>
    </source>
</evidence>
<evidence type="ECO:0000256" key="4">
    <source>
        <dbReference type="HAMAP-Rule" id="MF_02071"/>
    </source>
</evidence>
<keyword evidence="1 7" id="KW-0732">Signal</keyword>
<dbReference type="eggNOG" id="COG3087">
    <property type="taxonomic scope" value="Bacteria"/>
</dbReference>
<dbReference type="GO" id="GO:0042834">
    <property type="term" value="F:peptidoglycan binding"/>
    <property type="evidence" value="ECO:0007669"/>
    <property type="project" value="InterPro"/>
</dbReference>
<dbReference type="Pfam" id="PF03330">
    <property type="entry name" value="DPBB_1"/>
    <property type="match status" value="1"/>
</dbReference>
<dbReference type="Gene3D" id="2.40.40.10">
    <property type="entry name" value="RlpA-like domain"/>
    <property type="match status" value="1"/>
</dbReference>
<dbReference type="PANTHER" id="PTHR34183">
    <property type="entry name" value="ENDOLYTIC PEPTIDOGLYCAN TRANSGLYCOSYLASE RLPA"/>
    <property type="match status" value="1"/>
</dbReference>
<dbReference type="PROSITE" id="PS51724">
    <property type="entry name" value="SPOR"/>
    <property type="match status" value="1"/>
</dbReference>
<dbReference type="GO" id="GO:0005886">
    <property type="term" value="C:plasma membrane"/>
    <property type="evidence" value="ECO:0007669"/>
    <property type="project" value="UniProtKB-SubCell"/>
</dbReference>
<feature type="signal peptide" evidence="7">
    <location>
        <begin position="1"/>
        <end position="25"/>
    </location>
</feature>
<dbReference type="HAMAP" id="MF_02071">
    <property type="entry name" value="RlpA"/>
    <property type="match status" value="1"/>
</dbReference>
<dbReference type="GO" id="GO:0009279">
    <property type="term" value="C:cell outer membrane"/>
    <property type="evidence" value="ECO:0007669"/>
    <property type="project" value="TreeGrafter"/>
</dbReference>
<dbReference type="Pfam" id="PF05036">
    <property type="entry name" value="SPOR"/>
    <property type="match status" value="1"/>
</dbReference>
<keyword evidence="4" id="KW-0564">Palmitate</keyword>
<feature type="region of interest" description="Disordered" evidence="6">
    <location>
        <begin position="183"/>
        <end position="230"/>
    </location>
</feature>
<dbReference type="InterPro" id="IPR012997">
    <property type="entry name" value="RplA"/>
</dbReference>
<dbReference type="GO" id="GO:0000270">
    <property type="term" value="P:peptidoglycan metabolic process"/>
    <property type="evidence" value="ECO:0007669"/>
    <property type="project" value="UniProtKB-UniRule"/>
</dbReference>
<comment type="function">
    <text evidence="4">Lytic transglycosylase with a strong preference for naked glycan strands that lack stem peptides.</text>
</comment>
<dbReference type="STRING" id="414684.RC1_1166"/>
<dbReference type="PROSITE" id="PS51257">
    <property type="entry name" value="PROKAR_LIPOPROTEIN"/>
    <property type="match status" value="1"/>
</dbReference>
<gene>
    <name evidence="4 9" type="primary">rlpA</name>
    <name evidence="9" type="ordered locus">RC1_1166</name>
</gene>
<name>B6IMK1_RHOCS</name>
<dbReference type="Proteomes" id="UP000001591">
    <property type="component" value="Chromosome"/>
</dbReference>
<dbReference type="SUPFAM" id="SSF110997">
    <property type="entry name" value="Sporulation related repeat"/>
    <property type="match status" value="1"/>
</dbReference>
<evidence type="ECO:0000256" key="5">
    <source>
        <dbReference type="RuleBase" id="RU003495"/>
    </source>
</evidence>
<dbReference type="NCBIfam" id="TIGR00413">
    <property type="entry name" value="rlpA"/>
    <property type="match status" value="1"/>
</dbReference>
<dbReference type="InterPro" id="IPR009009">
    <property type="entry name" value="RlpA-like_DPBB"/>
</dbReference>
<dbReference type="PANTHER" id="PTHR34183:SF1">
    <property type="entry name" value="ENDOLYTIC PEPTIDOGLYCAN TRANSGLYCOSYLASE RLPA"/>
    <property type="match status" value="1"/>
</dbReference>
<dbReference type="InterPro" id="IPR034718">
    <property type="entry name" value="RlpA"/>
</dbReference>
<comment type="subcellular location">
    <subcellularLocation>
        <location evidence="4">Cell membrane</location>
        <topology evidence="4">Lipid-anchor</topology>
    </subcellularLocation>
</comment>
<evidence type="ECO:0000256" key="2">
    <source>
        <dbReference type="ARBA" id="ARBA00023239"/>
    </source>
</evidence>
<dbReference type="CDD" id="cd22268">
    <property type="entry name" value="DPBB_RlpA-like"/>
    <property type="match status" value="1"/>
</dbReference>
<evidence type="ECO:0000313" key="9">
    <source>
        <dbReference type="EMBL" id="ACI98580.1"/>
    </source>
</evidence>
<dbReference type="KEGG" id="rce:RC1_1166"/>
<dbReference type="InterPro" id="IPR036908">
    <property type="entry name" value="RlpA-like_sf"/>
</dbReference>
<feature type="chain" id="PRO_5009990879" description="Endolytic peptidoglycan transglycosylase RlpA" evidence="7">
    <location>
        <begin position="26"/>
        <end position="328"/>
    </location>
</feature>
<comment type="similarity">
    <text evidence="4 5">Belongs to the RlpA family.</text>
</comment>
<dbReference type="EC" id="4.2.2.-" evidence="4"/>
<dbReference type="InterPro" id="IPR007730">
    <property type="entry name" value="SPOR-like_dom"/>
</dbReference>
<protein>
    <recommendedName>
        <fullName evidence="4">Endolytic peptidoglycan transglycosylase RlpA</fullName>
        <ecNumber evidence="4">4.2.2.-</ecNumber>
    </recommendedName>
</protein>
<organism evidence="9 10">
    <name type="scientific">Rhodospirillum centenum (strain ATCC 51521 / SW)</name>
    <dbReference type="NCBI Taxonomy" id="414684"/>
    <lineage>
        <taxon>Bacteria</taxon>
        <taxon>Pseudomonadati</taxon>
        <taxon>Pseudomonadota</taxon>
        <taxon>Alphaproteobacteria</taxon>
        <taxon>Rhodospirillales</taxon>
        <taxon>Rhodospirillaceae</taxon>
        <taxon>Rhodospirillum</taxon>
    </lineage>
</organism>
<evidence type="ECO:0000256" key="6">
    <source>
        <dbReference type="SAM" id="MobiDB-lite"/>
    </source>
</evidence>
<evidence type="ECO:0000256" key="7">
    <source>
        <dbReference type="SAM" id="SignalP"/>
    </source>
</evidence>
<evidence type="ECO:0000256" key="3">
    <source>
        <dbReference type="ARBA" id="ARBA00023316"/>
    </source>
</evidence>
<keyword evidence="10" id="KW-1185">Reference proteome</keyword>
<reference evidence="9 10" key="1">
    <citation type="journal article" date="2010" name="BMC Genomics">
        <title>Metabolic flexibility revealed in the genome of the cyst-forming alpha-1 proteobacterium Rhodospirillum centenum.</title>
        <authorList>
            <person name="Lu Y.K."/>
            <person name="Marden J."/>
            <person name="Han M."/>
            <person name="Swingley W.D."/>
            <person name="Mastrian S.D."/>
            <person name="Chowdhury S.R."/>
            <person name="Hao J."/>
            <person name="Helmy T."/>
            <person name="Kim S."/>
            <person name="Kurdoglu A.A."/>
            <person name="Matthies H.J."/>
            <person name="Rollo D."/>
            <person name="Stothard P."/>
            <person name="Blankenship R.E."/>
            <person name="Bauer C.E."/>
            <person name="Touchman J.W."/>
        </authorList>
    </citation>
    <scope>NUCLEOTIDE SEQUENCE [LARGE SCALE GENOMIC DNA]</scope>
    <source>
        <strain evidence="10">ATCC 51521 / SW</strain>
    </source>
</reference>
<keyword evidence="3 4" id="KW-0961">Cell wall biogenesis/degradation</keyword>
<dbReference type="InterPro" id="IPR036680">
    <property type="entry name" value="SPOR-like_sf"/>
</dbReference>
<feature type="domain" description="SPOR" evidence="8">
    <location>
        <begin position="250"/>
        <end position="328"/>
    </location>
</feature>
<keyword evidence="4" id="KW-1003">Cell membrane</keyword>
<accession>B6IMK1</accession>